<organism evidence="2 3">
    <name type="scientific">Thalassobaculum litoreum DSM 18839</name>
    <dbReference type="NCBI Taxonomy" id="1123362"/>
    <lineage>
        <taxon>Bacteria</taxon>
        <taxon>Pseudomonadati</taxon>
        <taxon>Pseudomonadota</taxon>
        <taxon>Alphaproteobacteria</taxon>
        <taxon>Rhodospirillales</taxon>
        <taxon>Thalassobaculaceae</taxon>
        <taxon>Thalassobaculum</taxon>
    </lineage>
</organism>
<dbReference type="Proteomes" id="UP000198615">
    <property type="component" value="Unassembled WGS sequence"/>
</dbReference>
<name>A0A8G2BHZ7_9PROT</name>
<sequence>MNPSTDADVMIEVGKRLRASREATGLEQSDFSAWGIERTRLSQWENGRRAANAIALIPFCERFGISLDWIFRGDPRALPNDLYNRIMEKMGADQGTRRGRPTKVAQ</sequence>
<accession>A0A8G2BHZ7</accession>
<reference evidence="2 3" key="1">
    <citation type="submission" date="2016-10" db="EMBL/GenBank/DDBJ databases">
        <authorList>
            <person name="Varghese N."/>
            <person name="Submissions S."/>
        </authorList>
    </citation>
    <scope>NUCLEOTIDE SEQUENCE [LARGE SCALE GENOMIC DNA]</scope>
    <source>
        <strain evidence="2 3">DSM 18839</strain>
    </source>
</reference>
<feature type="domain" description="HTH cro/C1-type" evidence="1">
    <location>
        <begin position="17"/>
        <end position="70"/>
    </location>
</feature>
<dbReference type="RefSeq" id="WP_093150600.1">
    <property type="nucleotide sequence ID" value="NZ_FNBW01000007.1"/>
</dbReference>
<protein>
    <submittedName>
        <fullName evidence="2">Transcriptional regulator, contains XRE-family HTH domain</fullName>
    </submittedName>
</protein>
<dbReference type="SMART" id="SM00530">
    <property type="entry name" value="HTH_XRE"/>
    <property type="match status" value="1"/>
</dbReference>
<evidence type="ECO:0000259" key="1">
    <source>
        <dbReference type="PROSITE" id="PS50943"/>
    </source>
</evidence>
<dbReference type="EMBL" id="FNBW01000007">
    <property type="protein sequence ID" value="SDF82790.1"/>
    <property type="molecule type" value="Genomic_DNA"/>
</dbReference>
<evidence type="ECO:0000313" key="2">
    <source>
        <dbReference type="EMBL" id="SDF82790.1"/>
    </source>
</evidence>
<dbReference type="GO" id="GO:0003677">
    <property type="term" value="F:DNA binding"/>
    <property type="evidence" value="ECO:0007669"/>
    <property type="project" value="InterPro"/>
</dbReference>
<dbReference type="CDD" id="cd00093">
    <property type="entry name" value="HTH_XRE"/>
    <property type="match status" value="1"/>
</dbReference>
<dbReference type="AlphaFoldDB" id="A0A8G2BHZ7"/>
<dbReference type="PROSITE" id="PS50943">
    <property type="entry name" value="HTH_CROC1"/>
    <property type="match status" value="1"/>
</dbReference>
<keyword evidence="3" id="KW-1185">Reference proteome</keyword>
<dbReference type="Pfam" id="PF01381">
    <property type="entry name" value="HTH_3"/>
    <property type="match status" value="1"/>
</dbReference>
<dbReference type="Gene3D" id="1.10.260.40">
    <property type="entry name" value="lambda repressor-like DNA-binding domains"/>
    <property type="match status" value="1"/>
</dbReference>
<dbReference type="InterPro" id="IPR010982">
    <property type="entry name" value="Lambda_DNA-bd_dom_sf"/>
</dbReference>
<comment type="caution">
    <text evidence="2">The sequence shown here is derived from an EMBL/GenBank/DDBJ whole genome shotgun (WGS) entry which is preliminary data.</text>
</comment>
<evidence type="ECO:0000313" key="3">
    <source>
        <dbReference type="Proteomes" id="UP000198615"/>
    </source>
</evidence>
<gene>
    <name evidence="2" type="ORF">SAMN05660686_02435</name>
</gene>
<proteinExistence type="predicted"/>
<dbReference type="InterPro" id="IPR001387">
    <property type="entry name" value="Cro/C1-type_HTH"/>
</dbReference>
<dbReference type="SUPFAM" id="SSF47413">
    <property type="entry name" value="lambda repressor-like DNA-binding domains"/>
    <property type="match status" value="1"/>
</dbReference>